<accession>A0A7U3YNB8</accession>
<reference evidence="5 6" key="1">
    <citation type="journal article" date="2011" name="Stand. Genomic Sci.">
        <title>Complete genome sequence of Desulfobulbus propionicus type strain (1pr3).</title>
        <authorList>
            <person name="Pagani I."/>
            <person name="Lapidus A."/>
            <person name="Nolan M."/>
            <person name="Lucas S."/>
            <person name="Hammon N."/>
            <person name="Deshpande S."/>
            <person name="Cheng J.F."/>
            <person name="Chertkov O."/>
            <person name="Davenport K."/>
            <person name="Tapia R."/>
            <person name="Han C."/>
            <person name="Goodwin L."/>
            <person name="Pitluck S."/>
            <person name="Liolios K."/>
            <person name="Mavromatis K."/>
            <person name="Ivanova N."/>
            <person name="Mikhailova N."/>
            <person name="Pati A."/>
            <person name="Chen A."/>
            <person name="Palaniappan K."/>
            <person name="Land M."/>
            <person name="Hauser L."/>
            <person name="Chang Y.J."/>
            <person name="Jeffries C.D."/>
            <person name="Detter J.C."/>
            <person name="Brambilla E."/>
            <person name="Kannan K.P."/>
            <person name="Djao O.D."/>
            <person name="Rohde M."/>
            <person name="Pukall R."/>
            <person name="Spring S."/>
            <person name="Goker M."/>
            <person name="Sikorski J."/>
            <person name="Woyke T."/>
            <person name="Bristow J."/>
            <person name="Eisen J.A."/>
            <person name="Markowitz V."/>
            <person name="Hugenholtz P."/>
            <person name="Kyrpides N.C."/>
            <person name="Klenk H.P."/>
        </authorList>
    </citation>
    <scope>NUCLEOTIDE SEQUENCE [LARGE SCALE GENOMIC DNA]</scope>
    <source>
        <strain evidence="6">ATCC 33891 / DSM 2032 / 1pr3</strain>
    </source>
</reference>
<dbReference type="InterPro" id="IPR050330">
    <property type="entry name" value="Bact_OuterMem_StrucFunc"/>
</dbReference>
<dbReference type="PROSITE" id="PS51123">
    <property type="entry name" value="OMPA_2"/>
    <property type="match status" value="1"/>
</dbReference>
<dbReference type="SUPFAM" id="SSF103088">
    <property type="entry name" value="OmpA-like"/>
    <property type="match status" value="1"/>
</dbReference>
<dbReference type="PANTHER" id="PTHR30329:SF21">
    <property type="entry name" value="LIPOPROTEIN YIAD-RELATED"/>
    <property type="match status" value="1"/>
</dbReference>
<organism evidence="5 6">
    <name type="scientific">Desulfobulbus propionicus (strain ATCC 33891 / DSM 2032 / VKM B-1956 / 1pr3)</name>
    <dbReference type="NCBI Taxonomy" id="577650"/>
    <lineage>
        <taxon>Bacteria</taxon>
        <taxon>Pseudomonadati</taxon>
        <taxon>Thermodesulfobacteriota</taxon>
        <taxon>Desulfobulbia</taxon>
        <taxon>Desulfobulbales</taxon>
        <taxon>Desulfobulbaceae</taxon>
        <taxon>Desulfobulbus</taxon>
    </lineage>
</organism>
<dbReference type="Gene3D" id="3.30.1330.60">
    <property type="entry name" value="OmpA-like domain"/>
    <property type="match status" value="1"/>
</dbReference>
<keyword evidence="1 3" id="KW-0472">Membrane</keyword>
<evidence type="ECO:0000256" key="3">
    <source>
        <dbReference type="SAM" id="Phobius"/>
    </source>
</evidence>
<dbReference type="KEGG" id="dpr:Despr_2401"/>
<dbReference type="CDD" id="cd07185">
    <property type="entry name" value="OmpA_C-like"/>
    <property type="match status" value="1"/>
</dbReference>
<sequence>MDKQSPIPHSPAEESAPTVVPPAPNALKRPPLAHDWQQSSQPVFVIEDSFYRSRTPPRPVHWSIAWSDLMMTMFILFLTLFAHLRTHEEILAHGKPNKVADETMPVQTDQTPSALVFHPISQDVSLTIADDAKDIIPPQREQEGADVLIRHTLTEEKPQPESLAPIPQLPQQPSAPQSANQTAASPAQPLPPAPVPEEKKQEELITKIYDLSKVALEKEQLDRFASVELVPDKTMRIILTGDLLFASGQAELTREALVSLKKISALIKTTPYMINVIGHTDDRPVKNARFPSNWELSLARAGRVARFLIEDTGLPATQFSVSGYSSFRPLKPNTSEDNRKINRRVELVLSKELPQAQAAMPANLQ</sequence>
<feature type="domain" description="OmpA-like" evidence="4">
    <location>
        <begin position="232"/>
        <end position="353"/>
    </location>
</feature>
<keyword evidence="3" id="KW-1133">Transmembrane helix</keyword>
<dbReference type="AlphaFoldDB" id="A0A7U3YNB8"/>
<proteinExistence type="predicted"/>
<dbReference type="Pfam" id="PF00691">
    <property type="entry name" value="OmpA"/>
    <property type="match status" value="1"/>
</dbReference>
<dbReference type="InterPro" id="IPR006665">
    <property type="entry name" value="OmpA-like"/>
</dbReference>
<protein>
    <submittedName>
        <fullName evidence="5">OmpA/MotB domain protein</fullName>
    </submittedName>
</protein>
<evidence type="ECO:0000256" key="1">
    <source>
        <dbReference type="PROSITE-ProRule" id="PRU00473"/>
    </source>
</evidence>
<evidence type="ECO:0000313" key="6">
    <source>
        <dbReference type="Proteomes" id="UP000006365"/>
    </source>
</evidence>
<evidence type="ECO:0000313" key="5">
    <source>
        <dbReference type="EMBL" id="ADW18542.1"/>
    </source>
</evidence>
<name>A0A7U3YNB8_DESPD</name>
<evidence type="ECO:0000256" key="2">
    <source>
        <dbReference type="SAM" id="MobiDB-lite"/>
    </source>
</evidence>
<evidence type="ECO:0000259" key="4">
    <source>
        <dbReference type="PROSITE" id="PS51123"/>
    </source>
</evidence>
<keyword evidence="6" id="KW-1185">Reference proteome</keyword>
<feature type="region of interest" description="Disordered" evidence="2">
    <location>
        <begin position="157"/>
        <end position="199"/>
    </location>
</feature>
<keyword evidence="3" id="KW-0812">Transmembrane</keyword>
<feature type="transmembrane region" description="Helical" evidence="3">
    <location>
        <begin position="60"/>
        <end position="81"/>
    </location>
</feature>
<dbReference type="EMBL" id="CP002364">
    <property type="protein sequence ID" value="ADW18542.1"/>
    <property type="molecule type" value="Genomic_DNA"/>
</dbReference>
<dbReference type="InterPro" id="IPR036737">
    <property type="entry name" value="OmpA-like_sf"/>
</dbReference>
<feature type="region of interest" description="Disordered" evidence="2">
    <location>
        <begin position="1"/>
        <end position="33"/>
    </location>
</feature>
<dbReference type="Proteomes" id="UP000006365">
    <property type="component" value="Chromosome"/>
</dbReference>
<dbReference type="GO" id="GO:0016020">
    <property type="term" value="C:membrane"/>
    <property type="evidence" value="ECO:0007669"/>
    <property type="project" value="UniProtKB-UniRule"/>
</dbReference>
<dbReference type="RefSeq" id="WP_015725079.1">
    <property type="nucleotide sequence ID" value="NC_014972.1"/>
</dbReference>
<feature type="compositionally biased region" description="Low complexity" evidence="2">
    <location>
        <begin position="162"/>
        <end position="187"/>
    </location>
</feature>
<dbReference type="PANTHER" id="PTHR30329">
    <property type="entry name" value="STATOR ELEMENT OF FLAGELLAR MOTOR COMPLEX"/>
    <property type="match status" value="1"/>
</dbReference>
<gene>
    <name evidence="5" type="ordered locus">Despr_2401</name>
</gene>